<accession>A0ACC0JSY6</accession>
<organism evidence="1 2">
    <name type="scientific">Choristoneura fumiferana</name>
    <name type="common">Spruce budworm moth</name>
    <name type="synonym">Archips fumiferana</name>
    <dbReference type="NCBI Taxonomy" id="7141"/>
    <lineage>
        <taxon>Eukaryota</taxon>
        <taxon>Metazoa</taxon>
        <taxon>Ecdysozoa</taxon>
        <taxon>Arthropoda</taxon>
        <taxon>Hexapoda</taxon>
        <taxon>Insecta</taxon>
        <taxon>Pterygota</taxon>
        <taxon>Neoptera</taxon>
        <taxon>Endopterygota</taxon>
        <taxon>Lepidoptera</taxon>
        <taxon>Glossata</taxon>
        <taxon>Ditrysia</taxon>
        <taxon>Tortricoidea</taxon>
        <taxon>Tortricidae</taxon>
        <taxon>Tortricinae</taxon>
        <taxon>Choristoneura</taxon>
    </lineage>
</organism>
<gene>
    <name evidence="1" type="ORF">MSG28_014802</name>
</gene>
<comment type="caution">
    <text evidence="1">The sequence shown here is derived from an EMBL/GenBank/DDBJ whole genome shotgun (WGS) entry which is preliminary data.</text>
</comment>
<keyword evidence="2" id="KW-1185">Reference proteome</keyword>
<evidence type="ECO:0000313" key="2">
    <source>
        <dbReference type="Proteomes" id="UP001064048"/>
    </source>
</evidence>
<dbReference type="Proteomes" id="UP001064048">
    <property type="component" value="Chromosome 26"/>
</dbReference>
<sequence length="433" mass="46862">MEPSDCRRASDAQSTRLFIVTAKCEPVTVKEEPEWGECGVSEAAAAEGLYAGHQVKDELIIAPERMQQQDSSLSMQDVLNIKEENQHEAKTSEADAAPTPAVAGGLYTKNNVKYKLVVEPELMQKQDIAFQMPDVLNIEYEIKHEPEAAAGAITASECTHTWLKDGPCCIRCTEQQHRLKSSFVRLERLPAGNQDITTPFYMSRDSELNHSLTPSKLQLEHSGIENSGTREVTGSCQPPSDKQASSQSNLPNNVQANTHDKPHACGMGNSPYGCDICHQQFTQQSHLNAHLRIHTGISGARGSGTQEGEVGGRAAAEGFSLKDRRVGRASDREKRTDARTHAQEVGRGVGSGVPLCEGGGCAGGWRARRCSELDGDRVVEMVSRPQFTGDPVGGSPPTECLASFGANEQEALDDSVVRVSSEEPRSGFHALGR</sequence>
<protein>
    <submittedName>
        <fullName evidence="1">Uncharacterized protein</fullName>
    </submittedName>
</protein>
<reference evidence="1 2" key="1">
    <citation type="journal article" date="2022" name="Genome Biol. Evol.">
        <title>The Spruce Budworm Genome: Reconstructing the Evolutionary History of Antifreeze Proteins.</title>
        <authorList>
            <person name="Beliveau C."/>
            <person name="Gagne P."/>
            <person name="Picq S."/>
            <person name="Vernygora O."/>
            <person name="Keeling C.I."/>
            <person name="Pinkney K."/>
            <person name="Doucet D."/>
            <person name="Wen F."/>
            <person name="Johnston J.S."/>
            <person name="Maaroufi H."/>
            <person name="Boyle B."/>
            <person name="Laroche J."/>
            <person name="Dewar K."/>
            <person name="Juretic N."/>
            <person name="Blackburn G."/>
            <person name="Nisole A."/>
            <person name="Brunet B."/>
            <person name="Brandao M."/>
            <person name="Lumley L."/>
            <person name="Duan J."/>
            <person name="Quan G."/>
            <person name="Lucarotti C.J."/>
            <person name="Roe A.D."/>
            <person name="Sperling F.A.H."/>
            <person name="Levesque R.C."/>
            <person name="Cusson M."/>
        </authorList>
    </citation>
    <scope>NUCLEOTIDE SEQUENCE [LARGE SCALE GENOMIC DNA]</scope>
    <source>
        <strain evidence="1">Glfc:IPQL:Cfum</strain>
    </source>
</reference>
<dbReference type="EMBL" id="CM046126">
    <property type="protein sequence ID" value="KAI8427199.1"/>
    <property type="molecule type" value="Genomic_DNA"/>
</dbReference>
<name>A0ACC0JSY6_CHOFU</name>
<proteinExistence type="predicted"/>
<evidence type="ECO:0000313" key="1">
    <source>
        <dbReference type="EMBL" id="KAI8427199.1"/>
    </source>
</evidence>